<gene>
    <name evidence="2" type="ORF">D0Y65_022219</name>
</gene>
<dbReference type="Pfam" id="PF00646">
    <property type="entry name" value="F-box"/>
    <property type="match status" value="1"/>
</dbReference>
<feature type="domain" description="FBD" evidence="1">
    <location>
        <begin position="449"/>
        <end position="526"/>
    </location>
</feature>
<dbReference type="EMBL" id="QZWG01000008">
    <property type="protein sequence ID" value="RZB99718.1"/>
    <property type="molecule type" value="Genomic_DNA"/>
</dbReference>
<dbReference type="PANTHER" id="PTHR34145">
    <property type="entry name" value="OS02G0105600 PROTEIN"/>
    <property type="match status" value="1"/>
</dbReference>
<evidence type="ECO:0000313" key="3">
    <source>
        <dbReference type="Proteomes" id="UP000289340"/>
    </source>
</evidence>
<dbReference type="CDD" id="cd22160">
    <property type="entry name" value="F-box_AtFBL13-like"/>
    <property type="match status" value="1"/>
</dbReference>
<name>A0A445JMW5_GLYSO</name>
<organism evidence="2 3">
    <name type="scientific">Glycine soja</name>
    <name type="common">Wild soybean</name>
    <dbReference type="NCBI Taxonomy" id="3848"/>
    <lineage>
        <taxon>Eukaryota</taxon>
        <taxon>Viridiplantae</taxon>
        <taxon>Streptophyta</taxon>
        <taxon>Embryophyta</taxon>
        <taxon>Tracheophyta</taxon>
        <taxon>Spermatophyta</taxon>
        <taxon>Magnoliopsida</taxon>
        <taxon>eudicotyledons</taxon>
        <taxon>Gunneridae</taxon>
        <taxon>Pentapetalae</taxon>
        <taxon>rosids</taxon>
        <taxon>fabids</taxon>
        <taxon>Fabales</taxon>
        <taxon>Fabaceae</taxon>
        <taxon>Papilionoideae</taxon>
        <taxon>50 kb inversion clade</taxon>
        <taxon>NPAAA clade</taxon>
        <taxon>indigoferoid/millettioid clade</taxon>
        <taxon>Phaseoleae</taxon>
        <taxon>Glycine</taxon>
        <taxon>Glycine subgen. Soja</taxon>
    </lineage>
</organism>
<dbReference type="AlphaFoldDB" id="A0A445JMW5"/>
<accession>A0A445JMW5</accession>
<dbReference type="Pfam" id="PF23622">
    <property type="entry name" value="LRR_At1g61320_AtMIF1"/>
    <property type="match status" value="1"/>
</dbReference>
<dbReference type="SUPFAM" id="SSF81383">
    <property type="entry name" value="F-box domain"/>
    <property type="match status" value="1"/>
</dbReference>
<dbReference type="Pfam" id="PF08387">
    <property type="entry name" value="FBD"/>
    <property type="match status" value="1"/>
</dbReference>
<proteinExistence type="predicted"/>
<dbReference type="InterPro" id="IPR055357">
    <property type="entry name" value="LRR_At1g61320_AtMIF1"/>
</dbReference>
<protein>
    <submittedName>
        <fullName evidence="2">Putative F-box/LRR-repeat protein</fullName>
    </submittedName>
</protein>
<evidence type="ECO:0000259" key="1">
    <source>
        <dbReference type="SMART" id="SM00579"/>
    </source>
</evidence>
<sequence length="527" mass="61461">MENNTDKLSSLPELLCLFIISLLPFKDAVRTCILSKYWLHIWKNSPKIEFSENFDGNFIGRFEPFSSIKARRSVFMKFLKLWLDFRKEGDVEKFSLKFSKPKNDHREIIEGCIAFVTQHGVKELELDFSDPFWEEEVIPNKREALFELPKLAYENKPNIESLKLSSCSFRENDLSNWQALKEVTFGWMEVTLDAMTIVLSNCKMIESLVLNKCWNLSHFEIGSEALSLKRLVVDKCSFRNALFKVSAPNLCFFKYFGKLCFFEMKNTLAIEEAHLHFYLGYDNVGTGARVLYDLVKDLYNARVLTVCPYLIQVICTGEKIRMERDMNARHLILRMNMLRCELRAVSFFLLSCPMLECLTFELGSEIILPDYQAMWIDSDEEQDDLPLWIDSDEDQDDQAMWMDNDFQNYDDDDEYNIDDEDNIYDDYCTDFINMVDNQIKGMKNVINYNCLESSLKLVEVKDFVGSKNGLVFLCYLIRYGKVLKNVSINVLKTELEGSSNVAFYSAIEEYLMTTPRASSDLQISMCY</sequence>
<dbReference type="SUPFAM" id="SSF52047">
    <property type="entry name" value="RNI-like"/>
    <property type="match status" value="1"/>
</dbReference>
<evidence type="ECO:0000313" key="2">
    <source>
        <dbReference type="EMBL" id="RZB99718.1"/>
    </source>
</evidence>
<reference evidence="2 3" key="1">
    <citation type="submission" date="2018-09" db="EMBL/GenBank/DDBJ databases">
        <title>A high-quality reference genome of wild soybean provides a powerful tool to mine soybean genomes.</title>
        <authorList>
            <person name="Xie M."/>
            <person name="Chung C.Y.L."/>
            <person name="Li M.-W."/>
            <person name="Wong F.-L."/>
            <person name="Chan T.-F."/>
            <person name="Lam H.-M."/>
        </authorList>
    </citation>
    <scope>NUCLEOTIDE SEQUENCE [LARGE SCALE GENOMIC DNA]</scope>
    <source>
        <strain evidence="3">cv. W05</strain>
        <tissue evidence="2">Hypocotyl of etiolated seedlings</tissue>
    </source>
</reference>
<dbReference type="InterPro" id="IPR053772">
    <property type="entry name" value="At1g61320/At1g61330-like"/>
</dbReference>
<comment type="caution">
    <text evidence="2">The sequence shown here is derived from an EMBL/GenBank/DDBJ whole genome shotgun (WGS) entry which is preliminary data.</text>
</comment>
<keyword evidence="3" id="KW-1185">Reference proteome</keyword>
<dbReference type="InterPro" id="IPR001810">
    <property type="entry name" value="F-box_dom"/>
</dbReference>
<dbReference type="InterPro" id="IPR053781">
    <property type="entry name" value="F-box_AtFBL13-like"/>
</dbReference>
<dbReference type="SMART" id="SM00579">
    <property type="entry name" value="FBD"/>
    <property type="match status" value="1"/>
</dbReference>
<dbReference type="Gramene" id="XM_028387115.1">
    <property type="protein sequence ID" value="XP_028242916.1"/>
    <property type="gene ID" value="LOC114421267"/>
</dbReference>
<dbReference type="InterPro" id="IPR036047">
    <property type="entry name" value="F-box-like_dom_sf"/>
</dbReference>
<dbReference type="PANTHER" id="PTHR34145:SF28">
    <property type="entry name" value="F-BOX DOMAIN-CONTAINING PROTEIN"/>
    <property type="match status" value="1"/>
</dbReference>
<dbReference type="InterPro" id="IPR006566">
    <property type="entry name" value="FBD"/>
</dbReference>
<dbReference type="Proteomes" id="UP000289340">
    <property type="component" value="Chromosome 8"/>
</dbReference>